<sequence length="445" mass="47966">MAKVSAIEEGALTPFIKKLMIYCGGGPLLDGYILCIIGAALAQLGPELNLDAHWSGLVGASCLIGLFFGGLVFGYLTDIFGRKFMYTLDLSVLVIGSILCMFVTTPMELVILRFIIGVAIGADYPIATALLAEFCPKSHRGFTMGTLLIWWFVGATLSDIVGYFLIDVPGGWKWMLGSAAIPGILLIIGRWGTPESPRWLMGKGRVEEARAVMKKVYGPNADIEDIEQNVVQTNFMKMFQGVYLSRTAMIGGFWLCLIVPLFAIYTFGPAILEPFGLATGKLAMLGNTLISALFVVGIIPCLSWVNKFGRRPMIIWSFAVMTFGLVILGLFPTASTPVIMFGFAVYALANGAPNVLCWLYPNELFPTEIRASAVGFGTAISRIGAAIGIYLLPQWLTDYGIGNTMLIMAGFTLTGLLIVAWLAPETKDLTLAQAAGSADTTSGHM</sequence>
<feature type="transmembrane region" description="Helical" evidence="7">
    <location>
        <begin position="243"/>
        <end position="265"/>
    </location>
</feature>
<dbReference type="Gene3D" id="1.20.1250.20">
    <property type="entry name" value="MFS general substrate transporter like domains"/>
    <property type="match status" value="1"/>
</dbReference>
<feature type="transmembrane region" description="Helical" evidence="7">
    <location>
        <begin position="313"/>
        <end position="332"/>
    </location>
</feature>
<feature type="transmembrane region" description="Helical" evidence="7">
    <location>
        <begin position="147"/>
        <end position="166"/>
    </location>
</feature>
<dbReference type="PANTHER" id="PTHR48020:SF12">
    <property type="entry name" value="PROTON MYO-INOSITOL COTRANSPORTER"/>
    <property type="match status" value="1"/>
</dbReference>
<dbReference type="RefSeq" id="WP_084574526.1">
    <property type="nucleotide sequence ID" value="NZ_CP155572.1"/>
</dbReference>
<proteinExistence type="inferred from homology"/>
<dbReference type="Pfam" id="PF00083">
    <property type="entry name" value="Sugar_tr"/>
    <property type="match status" value="1"/>
</dbReference>
<evidence type="ECO:0000256" key="2">
    <source>
        <dbReference type="ARBA" id="ARBA00010992"/>
    </source>
</evidence>
<evidence type="ECO:0000256" key="4">
    <source>
        <dbReference type="ARBA" id="ARBA00022692"/>
    </source>
</evidence>
<evidence type="ECO:0000256" key="6">
    <source>
        <dbReference type="ARBA" id="ARBA00023136"/>
    </source>
</evidence>
<organism evidence="9 10">
    <name type="scientific">Sporomusa malonica</name>
    <dbReference type="NCBI Taxonomy" id="112901"/>
    <lineage>
        <taxon>Bacteria</taxon>
        <taxon>Bacillati</taxon>
        <taxon>Bacillota</taxon>
        <taxon>Negativicutes</taxon>
        <taxon>Selenomonadales</taxon>
        <taxon>Sporomusaceae</taxon>
        <taxon>Sporomusa</taxon>
    </lineage>
</organism>
<evidence type="ECO:0000256" key="7">
    <source>
        <dbReference type="SAM" id="Phobius"/>
    </source>
</evidence>
<reference evidence="9 10" key="1">
    <citation type="submission" date="2017-04" db="EMBL/GenBank/DDBJ databases">
        <authorList>
            <person name="Afonso C.L."/>
            <person name="Miller P.J."/>
            <person name="Scott M.A."/>
            <person name="Spackman E."/>
            <person name="Goraichik I."/>
            <person name="Dimitrov K.M."/>
            <person name="Suarez D.L."/>
            <person name="Swayne D.E."/>
        </authorList>
    </citation>
    <scope>NUCLEOTIDE SEQUENCE [LARGE SCALE GENOMIC DNA]</scope>
    <source>
        <strain evidence="9 10">DSM 5090</strain>
    </source>
</reference>
<feature type="transmembrane region" description="Helical" evidence="7">
    <location>
        <begin position="54"/>
        <end position="77"/>
    </location>
</feature>
<accession>A0A1W1ZD11</accession>
<dbReference type="InterPro" id="IPR005829">
    <property type="entry name" value="Sugar_transporter_CS"/>
</dbReference>
<feature type="transmembrane region" description="Helical" evidence="7">
    <location>
        <begin position="21"/>
        <end position="42"/>
    </location>
</feature>
<feature type="transmembrane region" description="Helical" evidence="7">
    <location>
        <begin position="373"/>
        <end position="392"/>
    </location>
</feature>
<feature type="transmembrane region" description="Helical" evidence="7">
    <location>
        <begin position="338"/>
        <end position="361"/>
    </location>
</feature>
<dbReference type="STRING" id="112901.SAMN04488500_103192"/>
<feature type="transmembrane region" description="Helical" evidence="7">
    <location>
        <begin position="172"/>
        <end position="193"/>
    </location>
</feature>
<feature type="transmembrane region" description="Helical" evidence="7">
    <location>
        <begin position="404"/>
        <end position="423"/>
    </location>
</feature>
<feature type="transmembrane region" description="Helical" evidence="7">
    <location>
        <begin position="110"/>
        <end position="135"/>
    </location>
</feature>
<dbReference type="InterPro" id="IPR050814">
    <property type="entry name" value="Myo-inositol_Transporter"/>
</dbReference>
<dbReference type="GO" id="GO:0022857">
    <property type="term" value="F:transmembrane transporter activity"/>
    <property type="evidence" value="ECO:0007669"/>
    <property type="project" value="InterPro"/>
</dbReference>
<evidence type="ECO:0000313" key="9">
    <source>
        <dbReference type="EMBL" id="SMC46267.1"/>
    </source>
</evidence>
<evidence type="ECO:0000256" key="3">
    <source>
        <dbReference type="ARBA" id="ARBA00022448"/>
    </source>
</evidence>
<comment type="subcellular location">
    <subcellularLocation>
        <location evidence="1">Cell membrane</location>
        <topology evidence="1">Multi-pass membrane protein</topology>
    </subcellularLocation>
</comment>
<dbReference type="InterPro" id="IPR005828">
    <property type="entry name" value="MFS_sugar_transport-like"/>
</dbReference>
<comment type="similarity">
    <text evidence="2">Belongs to the major facilitator superfamily. Sugar transporter (TC 2.A.1.1) family.</text>
</comment>
<evidence type="ECO:0000256" key="5">
    <source>
        <dbReference type="ARBA" id="ARBA00022989"/>
    </source>
</evidence>
<evidence type="ECO:0000313" key="10">
    <source>
        <dbReference type="Proteomes" id="UP000192738"/>
    </source>
</evidence>
<dbReference type="OrthoDB" id="9783823at2"/>
<dbReference type="Proteomes" id="UP000192738">
    <property type="component" value="Unassembled WGS sequence"/>
</dbReference>
<protein>
    <submittedName>
        <fullName evidence="9">MFS transporter, putative metabolite transport protein</fullName>
    </submittedName>
</protein>
<dbReference type="InterPro" id="IPR036259">
    <property type="entry name" value="MFS_trans_sf"/>
</dbReference>
<dbReference type="PANTHER" id="PTHR48020">
    <property type="entry name" value="PROTON MYO-INOSITOL COTRANSPORTER"/>
    <property type="match status" value="1"/>
</dbReference>
<keyword evidence="4 7" id="KW-0812">Transmembrane</keyword>
<dbReference type="AlphaFoldDB" id="A0A1W1ZD11"/>
<feature type="domain" description="Major facilitator superfamily (MFS) profile" evidence="8">
    <location>
        <begin position="19"/>
        <end position="427"/>
    </location>
</feature>
<keyword evidence="3" id="KW-0813">Transport</keyword>
<feature type="transmembrane region" description="Helical" evidence="7">
    <location>
        <begin position="285"/>
        <end position="306"/>
    </location>
</feature>
<dbReference type="CDD" id="cd17316">
    <property type="entry name" value="MFS_SV2_like"/>
    <property type="match status" value="1"/>
</dbReference>
<evidence type="ECO:0000259" key="8">
    <source>
        <dbReference type="PROSITE" id="PS50850"/>
    </source>
</evidence>
<keyword evidence="10" id="KW-1185">Reference proteome</keyword>
<evidence type="ECO:0000256" key="1">
    <source>
        <dbReference type="ARBA" id="ARBA00004651"/>
    </source>
</evidence>
<gene>
    <name evidence="9" type="ORF">SAMN04488500_103192</name>
</gene>
<feature type="transmembrane region" description="Helical" evidence="7">
    <location>
        <begin position="84"/>
        <end position="104"/>
    </location>
</feature>
<dbReference type="SUPFAM" id="SSF103473">
    <property type="entry name" value="MFS general substrate transporter"/>
    <property type="match status" value="1"/>
</dbReference>
<keyword evidence="6 7" id="KW-0472">Membrane</keyword>
<dbReference type="EMBL" id="FWXI01000003">
    <property type="protein sequence ID" value="SMC46267.1"/>
    <property type="molecule type" value="Genomic_DNA"/>
</dbReference>
<keyword evidence="5 7" id="KW-1133">Transmembrane helix</keyword>
<dbReference type="PROSITE" id="PS00217">
    <property type="entry name" value="SUGAR_TRANSPORT_2"/>
    <property type="match status" value="1"/>
</dbReference>
<dbReference type="InterPro" id="IPR020846">
    <property type="entry name" value="MFS_dom"/>
</dbReference>
<dbReference type="GO" id="GO:0005886">
    <property type="term" value="C:plasma membrane"/>
    <property type="evidence" value="ECO:0007669"/>
    <property type="project" value="UniProtKB-SubCell"/>
</dbReference>
<name>A0A1W1ZD11_9FIRM</name>
<dbReference type="PROSITE" id="PS50850">
    <property type="entry name" value="MFS"/>
    <property type="match status" value="1"/>
</dbReference>